<feature type="region of interest" description="Disordered" evidence="1">
    <location>
        <begin position="119"/>
        <end position="141"/>
    </location>
</feature>
<feature type="domain" description="DUF559" evidence="2">
    <location>
        <begin position="11"/>
        <end position="115"/>
    </location>
</feature>
<dbReference type="EMBL" id="BAAADD010000001">
    <property type="protein sequence ID" value="GAA0557020.1"/>
    <property type="molecule type" value="Genomic_DNA"/>
</dbReference>
<reference evidence="3 4" key="1">
    <citation type="journal article" date="2019" name="Int. J. Syst. Evol. Microbiol.">
        <title>The Global Catalogue of Microorganisms (GCM) 10K type strain sequencing project: providing services to taxonomists for standard genome sequencing and annotation.</title>
        <authorList>
            <consortium name="The Broad Institute Genomics Platform"/>
            <consortium name="The Broad Institute Genome Sequencing Center for Infectious Disease"/>
            <person name="Wu L."/>
            <person name="Ma J."/>
        </authorList>
    </citation>
    <scope>NUCLEOTIDE SEQUENCE [LARGE SCALE GENOMIC DNA]</scope>
    <source>
        <strain evidence="3 4">JCM 15089</strain>
    </source>
</reference>
<feature type="compositionally biased region" description="Basic and acidic residues" evidence="1">
    <location>
        <begin position="123"/>
        <end position="135"/>
    </location>
</feature>
<dbReference type="PANTHER" id="PTHR38590">
    <property type="entry name" value="BLL0828 PROTEIN"/>
    <property type="match status" value="1"/>
</dbReference>
<dbReference type="InterPro" id="IPR007569">
    <property type="entry name" value="DUF559"/>
</dbReference>
<dbReference type="PANTHER" id="PTHR38590:SF1">
    <property type="entry name" value="BLL0828 PROTEIN"/>
    <property type="match status" value="1"/>
</dbReference>
<dbReference type="Gene3D" id="3.40.960.10">
    <property type="entry name" value="VSR Endonuclease"/>
    <property type="match status" value="1"/>
</dbReference>
<dbReference type="RefSeq" id="WP_208393682.1">
    <property type="nucleotide sequence ID" value="NZ_BAAADD010000001.1"/>
</dbReference>
<evidence type="ECO:0000259" key="2">
    <source>
        <dbReference type="Pfam" id="PF04480"/>
    </source>
</evidence>
<comment type="caution">
    <text evidence="3">The sequence shown here is derived from an EMBL/GenBank/DDBJ whole genome shotgun (WGS) entry which is preliminary data.</text>
</comment>
<keyword evidence="4" id="KW-1185">Reference proteome</keyword>
<dbReference type="SUPFAM" id="SSF52980">
    <property type="entry name" value="Restriction endonuclease-like"/>
    <property type="match status" value="1"/>
</dbReference>
<evidence type="ECO:0000256" key="1">
    <source>
        <dbReference type="SAM" id="MobiDB-lite"/>
    </source>
</evidence>
<sequence>MAYCQPKSLGHARAMRKQLTHAEIILWSRLRRGEQGGFRFRKQHPIGPYIADFACSAAKLIVEVDGETHGSDEEIRHDQRRDAYMRTLGWRVFRVTNEDVYKRLDVVLDGIARILQGTMEPPPVRRERSQRRENEPPTPAYARVYAVATRSPTV</sequence>
<evidence type="ECO:0000313" key="3">
    <source>
        <dbReference type="EMBL" id="GAA0557020.1"/>
    </source>
</evidence>
<evidence type="ECO:0000313" key="4">
    <source>
        <dbReference type="Proteomes" id="UP001499951"/>
    </source>
</evidence>
<dbReference type="CDD" id="cd01038">
    <property type="entry name" value="Endonuclease_DUF559"/>
    <property type="match status" value="1"/>
</dbReference>
<protein>
    <recommendedName>
        <fullName evidence="2">DUF559 domain-containing protein</fullName>
    </recommendedName>
</protein>
<dbReference type="Pfam" id="PF04480">
    <property type="entry name" value="DUF559"/>
    <property type="match status" value="1"/>
</dbReference>
<organism evidence="3 4">
    <name type="scientific">Rhizomicrobium electricum</name>
    <dbReference type="NCBI Taxonomy" id="480070"/>
    <lineage>
        <taxon>Bacteria</taxon>
        <taxon>Pseudomonadati</taxon>
        <taxon>Pseudomonadota</taxon>
        <taxon>Alphaproteobacteria</taxon>
        <taxon>Micropepsales</taxon>
        <taxon>Micropepsaceae</taxon>
        <taxon>Rhizomicrobium</taxon>
    </lineage>
</organism>
<dbReference type="Proteomes" id="UP001499951">
    <property type="component" value="Unassembled WGS sequence"/>
</dbReference>
<proteinExistence type="predicted"/>
<dbReference type="InterPro" id="IPR047216">
    <property type="entry name" value="Endonuclease_DUF559_bact"/>
</dbReference>
<accession>A0ABN1E1K5</accession>
<name>A0ABN1E1K5_9PROT</name>
<gene>
    <name evidence="3" type="ORF">GCM10008942_01860</name>
</gene>
<dbReference type="InterPro" id="IPR011335">
    <property type="entry name" value="Restrct_endonuc-II-like"/>
</dbReference>